<organism evidence="3 4">
    <name type="scientific">Nakamurella multipartita (strain ATCC 700099 / DSM 44233 / CIP 104796 / JCM 9543 / NBRC 105858 / Y-104)</name>
    <name type="common">Microsphaera multipartita</name>
    <dbReference type="NCBI Taxonomy" id="479431"/>
    <lineage>
        <taxon>Bacteria</taxon>
        <taxon>Bacillati</taxon>
        <taxon>Actinomycetota</taxon>
        <taxon>Actinomycetes</taxon>
        <taxon>Nakamurellales</taxon>
        <taxon>Nakamurellaceae</taxon>
        <taxon>Nakamurella</taxon>
    </lineage>
</organism>
<dbReference type="HOGENOM" id="CLU_2070587_0_0_11"/>
<dbReference type="eggNOG" id="ENOG502ZG9S">
    <property type="taxonomic scope" value="Bacteria"/>
</dbReference>
<evidence type="ECO:0000313" key="4">
    <source>
        <dbReference type="Proteomes" id="UP000002218"/>
    </source>
</evidence>
<dbReference type="KEGG" id="nml:Namu_2697"/>
<evidence type="ECO:0000313" key="3">
    <source>
        <dbReference type="EMBL" id="ACV79043.1"/>
    </source>
</evidence>
<dbReference type="Proteomes" id="UP000002218">
    <property type="component" value="Chromosome"/>
</dbReference>
<dbReference type="RefSeq" id="WP_015747922.1">
    <property type="nucleotide sequence ID" value="NC_013235.1"/>
</dbReference>
<name>C8X8I8_NAKMY</name>
<dbReference type="EMBL" id="CP001737">
    <property type="protein sequence ID" value="ACV79043.1"/>
    <property type="molecule type" value="Genomic_DNA"/>
</dbReference>
<feature type="region of interest" description="Disordered" evidence="1">
    <location>
        <begin position="96"/>
        <end position="118"/>
    </location>
</feature>
<dbReference type="InParanoid" id="C8X8I8"/>
<keyword evidence="2" id="KW-0472">Membrane</keyword>
<keyword evidence="2" id="KW-1133">Transmembrane helix</keyword>
<reference evidence="3 4" key="2">
    <citation type="journal article" date="2010" name="Stand. Genomic Sci.">
        <title>Complete genome sequence of Nakamurella multipartita type strain (Y-104).</title>
        <authorList>
            <person name="Tice H."/>
            <person name="Mayilraj S."/>
            <person name="Sims D."/>
            <person name="Lapidus A."/>
            <person name="Nolan M."/>
            <person name="Lucas S."/>
            <person name="Glavina Del Rio T."/>
            <person name="Copeland A."/>
            <person name="Cheng J.F."/>
            <person name="Meincke L."/>
            <person name="Bruce D."/>
            <person name="Goodwin L."/>
            <person name="Pitluck S."/>
            <person name="Ivanova N."/>
            <person name="Mavromatis K."/>
            <person name="Ovchinnikova G."/>
            <person name="Pati A."/>
            <person name="Chen A."/>
            <person name="Palaniappan K."/>
            <person name="Land M."/>
            <person name="Hauser L."/>
            <person name="Chang Y.J."/>
            <person name="Jeffries C.D."/>
            <person name="Detter J.C."/>
            <person name="Brettin T."/>
            <person name="Rohde M."/>
            <person name="Goker M."/>
            <person name="Bristow J."/>
            <person name="Eisen J.A."/>
            <person name="Markowitz V."/>
            <person name="Hugenholtz P."/>
            <person name="Kyrpides N.C."/>
            <person name="Klenk H.P."/>
            <person name="Chen F."/>
        </authorList>
    </citation>
    <scope>NUCLEOTIDE SEQUENCE [LARGE SCALE GENOMIC DNA]</scope>
    <source>
        <strain evidence="4">ATCC 700099 / DSM 44233 / CIP 104796 / JCM 9543 / NBRC 105858 / Y-104</strain>
    </source>
</reference>
<accession>C8X8I8</accession>
<proteinExistence type="predicted"/>
<gene>
    <name evidence="3" type="ordered locus">Namu_2697</name>
</gene>
<evidence type="ECO:0000256" key="1">
    <source>
        <dbReference type="SAM" id="MobiDB-lite"/>
    </source>
</evidence>
<protein>
    <submittedName>
        <fullName evidence="3">Uncharacterized protein</fullName>
    </submittedName>
</protein>
<reference evidence="4" key="1">
    <citation type="submission" date="2009-09" db="EMBL/GenBank/DDBJ databases">
        <title>The complete genome of Nakamurella multipartita DSM 44233.</title>
        <authorList>
            <consortium name="US DOE Joint Genome Institute (JGI-PGF)"/>
            <person name="Lucas S."/>
            <person name="Copeland A."/>
            <person name="Lapidus A."/>
            <person name="Glavina del Rio T."/>
            <person name="Dalin E."/>
            <person name="Tice H."/>
            <person name="Bruce D."/>
            <person name="Goodwin L."/>
            <person name="Pitluck S."/>
            <person name="Kyrpides N."/>
            <person name="Mavromatis K."/>
            <person name="Ivanova N."/>
            <person name="Ovchinnikova G."/>
            <person name="Sims D."/>
            <person name="Meincke L."/>
            <person name="Brettin T."/>
            <person name="Detter J.C."/>
            <person name="Han C."/>
            <person name="Larimer F."/>
            <person name="Land M."/>
            <person name="Hauser L."/>
            <person name="Markowitz V."/>
            <person name="Cheng J.-F."/>
            <person name="Hugenholtz P."/>
            <person name="Woyke T."/>
            <person name="Wu D."/>
            <person name="Klenk H.-P."/>
            <person name="Eisen J.A."/>
        </authorList>
    </citation>
    <scope>NUCLEOTIDE SEQUENCE [LARGE SCALE GENOMIC DNA]</scope>
    <source>
        <strain evidence="4">ATCC 700099 / DSM 44233 / CIP 104796 / JCM 9543 / NBRC 105858 / Y-104</strain>
    </source>
</reference>
<sequence length="118" mass="12733">MDWLSQLGPVATGLVALVALVVGTLTVLQRSRADRRDQWWKRAQWAIDLTFAGEADRQKLAFRVLGVLGESKLAGAEELRILDSLAADELRPLALGAAEHDPVDPGDTGGRSGQETTE</sequence>
<evidence type="ECO:0000256" key="2">
    <source>
        <dbReference type="SAM" id="Phobius"/>
    </source>
</evidence>
<feature type="transmembrane region" description="Helical" evidence="2">
    <location>
        <begin position="6"/>
        <end position="28"/>
    </location>
</feature>
<dbReference type="AlphaFoldDB" id="C8X8I8"/>
<dbReference type="OrthoDB" id="4479226at2"/>
<keyword evidence="2" id="KW-0812">Transmembrane</keyword>
<keyword evidence="4" id="KW-1185">Reference proteome</keyword>